<dbReference type="Pfam" id="PF00046">
    <property type="entry name" value="Homeodomain"/>
    <property type="match status" value="1"/>
</dbReference>
<evidence type="ECO:0000256" key="2">
    <source>
        <dbReference type="ARBA" id="ARBA00006074"/>
    </source>
</evidence>
<reference evidence="13" key="1">
    <citation type="submission" date="2018-02" db="EMBL/GenBank/DDBJ databases">
        <authorList>
            <person name="Cohen D.B."/>
            <person name="Kent A.D."/>
        </authorList>
    </citation>
    <scope>NUCLEOTIDE SEQUENCE</scope>
</reference>
<comment type="similarity">
    <text evidence="2">Belongs to the HD-ZIP homeobox family. Class II subfamily.</text>
</comment>
<feature type="compositionally biased region" description="Basic and acidic residues" evidence="11">
    <location>
        <begin position="43"/>
        <end position="61"/>
    </location>
</feature>
<dbReference type="PROSITE" id="PS00027">
    <property type="entry name" value="HOMEOBOX_1"/>
    <property type="match status" value="1"/>
</dbReference>
<dbReference type="CDD" id="cd00086">
    <property type="entry name" value="homeodomain"/>
    <property type="match status" value="1"/>
</dbReference>
<evidence type="ECO:0000256" key="9">
    <source>
        <dbReference type="RuleBase" id="RU000682"/>
    </source>
</evidence>
<dbReference type="EMBL" id="OIVN01003424">
    <property type="protein sequence ID" value="SPD11125.1"/>
    <property type="molecule type" value="Genomic_DNA"/>
</dbReference>
<dbReference type="AlphaFoldDB" id="A0A2N9HGR9"/>
<evidence type="ECO:0000259" key="12">
    <source>
        <dbReference type="PROSITE" id="PS50071"/>
    </source>
</evidence>
<keyword evidence="5 8" id="KW-0371">Homeobox</keyword>
<evidence type="ECO:0000256" key="1">
    <source>
        <dbReference type="ARBA" id="ARBA00004123"/>
    </source>
</evidence>
<protein>
    <recommendedName>
        <fullName evidence="12">Homeobox domain-containing protein</fullName>
    </recommendedName>
</protein>
<organism evidence="13">
    <name type="scientific">Fagus sylvatica</name>
    <name type="common">Beechnut</name>
    <dbReference type="NCBI Taxonomy" id="28930"/>
    <lineage>
        <taxon>Eukaryota</taxon>
        <taxon>Viridiplantae</taxon>
        <taxon>Streptophyta</taxon>
        <taxon>Embryophyta</taxon>
        <taxon>Tracheophyta</taxon>
        <taxon>Spermatophyta</taxon>
        <taxon>Magnoliopsida</taxon>
        <taxon>eudicotyledons</taxon>
        <taxon>Gunneridae</taxon>
        <taxon>Pentapetalae</taxon>
        <taxon>rosids</taxon>
        <taxon>fabids</taxon>
        <taxon>Fagales</taxon>
        <taxon>Fagaceae</taxon>
        <taxon>Fagus</taxon>
    </lineage>
</organism>
<dbReference type="FunFam" id="1.10.10.60:FF:000577">
    <property type="entry name" value="Homeobox-leucine zipper protein 18"/>
    <property type="match status" value="1"/>
</dbReference>
<keyword evidence="7 8" id="KW-0539">Nucleus</keyword>
<evidence type="ECO:0000256" key="5">
    <source>
        <dbReference type="ARBA" id="ARBA00023155"/>
    </source>
</evidence>
<dbReference type="InterPro" id="IPR017970">
    <property type="entry name" value="Homeobox_CS"/>
</dbReference>
<dbReference type="SUPFAM" id="SSF46689">
    <property type="entry name" value="Homeodomain-like"/>
    <property type="match status" value="1"/>
</dbReference>
<keyword evidence="10" id="KW-0175">Coiled coil</keyword>
<evidence type="ECO:0000256" key="3">
    <source>
        <dbReference type="ARBA" id="ARBA00023015"/>
    </source>
</evidence>
<dbReference type="GO" id="GO:0000981">
    <property type="term" value="F:DNA-binding transcription factor activity, RNA polymerase II-specific"/>
    <property type="evidence" value="ECO:0007669"/>
    <property type="project" value="InterPro"/>
</dbReference>
<name>A0A2N9HGR9_FAGSY</name>
<evidence type="ECO:0000256" key="11">
    <source>
        <dbReference type="SAM" id="MobiDB-lite"/>
    </source>
</evidence>
<accession>A0A2N9HGR9</accession>
<dbReference type="InterPro" id="IPR003106">
    <property type="entry name" value="Leu_zip_homeo"/>
</dbReference>
<dbReference type="PANTHER" id="PTHR45714:SF39">
    <property type="entry name" value="HOMEOBOX-LEUCINE ZIPPER PROTEIN HAT14"/>
    <property type="match status" value="1"/>
</dbReference>
<dbReference type="SMART" id="SM00389">
    <property type="entry name" value="HOX"/>
    <property type="match status" value="1"/>
</dbReference>
<keyword evidence="6" id="KW-0804">Transcription</keyword>
<dbReference type="Gene3D" id="1.10.10.60">
    <property type="entry name" value="Homeodomain-like"/>
    <property type="match status" value="1"/>
</dbReference>
<evidence type="ECO:0000256" key="8">
    <source>
        <dbReference type="PROSITE-ProRule" id="PRU00108"/>
    </source>
</evidence>
<dbReference type="GO" id="GO:0043565">
    <property type="term" value="F:sequence-specific DNA binding"/>
    <property type="evidence" value="ECO:0007669"/>
    <property type="project" value="InterPro"/>
</dbReference>
<comment type="subcellular location">
    <subcellularLocation>
        <location evidence="1 8 9">Nucleus</location>
    </subcellularLocation>
</comment>
<dbReference type="Pfam" id="PF04618">
    <property type="entry name" value="HD-ZIP_N"/>
    <property type="match status" value="1"/>
</dbReference>
<keyword evidence="3" id="KW-0805">Transcription regulation</keyword>
<dbReference type="InterPro" id="IPR001356">
    <property type="entry name" value="HD"/>
</dbReference>
<dbReference type="InterPro" id="IPR006712">
    <property type="entry name" value="HD-ZIP_N"/>
</dbReference>
<feature type="region of interest" description="Disordered" evidence="11">
    <location>
        <begin position="43"/>
        <end position="66"/>
    </location>
</feature>
<keyword evidence="4 8" id="KW-0238">DNA-binding</keyword>
<dbReference type="PROSITE" id="PS50071">
    <property type="entry name" value="HOMEOBOX_2"/>
    <property type="match status" value="1"/>
</dbReference>
<gene>
    <name evidence="13" type="ORF">FSB_LOCUS39007</name>
</gene>
<feature type="DNA-binding region" description="Homeobox" evidence="8">
    <location>
        <begin position="176"/>
        <end position="235"/>
    </location>
</feature>
<proteinExistence type="inferred from homology"/>
<dbReference type="Pfam" id="PF02183">
    <property type="entry name" value="HALZ"/>
    <property type="match status" value="1"/>
</dbReference>
<evidence type="ECO:0000256" key="7">
    <source>
        <dbReference type="ARBA" id="ARBA00023242"/>
    </source>
</evidence>
<feature type="region of interest" description="Disordered" evidence="11">
    <location>
        <begin position="156"/>
        <end position="181"/>
    </location>
</feature>
<dbReference type="SMART" id="SM00340">
    <property type="entry name" value="HALZ"/>
    <property type="match status" value="1"/>
</dbReference>
<feature type="coiled-coil region" evidence="10">
    <location>
        <begin position="240"/>
        <end position="270"/>
    </location>
</feature>
<dbReference type="InterPro" id="IPR009057">
    <property type="entry name" value="Homeodomain-like_sf"/>
</dbReference>
<sequence length="347" mass="38580">MELALSLGDTPKSLTFLDKTQKISSNNDLGFCMGLGSGFSTGRLDEKRDSRECDDGERRVSNSDPPLQLDLLPFSPVPRTQQPTQLRFPWLTDNLASEPGSSVDGPGRGLDVNRFPTVATAAEETDDGAALSSPNSTVSSFQMDFCVRNGGRNKRDLEVETERASSRASDDEENGSTRKKLRLSKEQSAFLEESFKEHSTLNPKQKLALAKQLNLRPRQVEVWFQNRRARTKLKQTEVDCEYLKRCCETLTEENRRLQKELQELRALKTSQPFYMQLPATTLTMCPSCERVATTTTTTNNSSGTTVNNNTTTNTTNSAALSLAKARLYPFSQVQSHMQQAPAHQAAS</sequence>
<evidence type="ECO:0000313" key="13">
    <source>
        <dbReference type="EMBL" id="SPD11125.1"/>
    </source>
</evidence>
<dbReference type="GO" id="GO:0005634">
    <property type="term" value="C:nucleus"/>
    <property type="evidence" value="ECO:0007669"/>
    <property type="project" value="UniProtKB-SubCell"/>
</dbReference>
<evidence type="ECO:0000256" key="10">
    <source>
        <dbReference type="SAM" id="Coils"/>
    </source>
</evidence>
<feature type="domain" description="Homeobox" evidence="12">
    <location>
        <begin position="174"/>
        <end position="234"/>
    </location>
</feature>
<feature type="compositionally biased region" description="Basic and acidic residues" evidence="11">
    <location>
        <begin position="156"/>
        <end position="169"/>
    </location>
</feature>
<dbReference type="PANTHER" id="PTHR45714">
    <property type="entry name" value="HOMEOBOX-LEUCINE ZIPPER PROTEIN HAT14"/>
    <property type="match status" value="1"/>
</dbReference>
<evidence type="ECO:0000256" key="4">
    <source>
        <dbReference type="ARBA" id="ARBA00023125"/>
    </source>
</evidence>
<evidence type="ECO:0000256" key="6">
    <source>
        <dbReference type="ARBA" id="ARBA00023163"/>
    </source>
</evidence>
<dbReference type="InterPro" id="IPR050762">
    <property type="entry name" value="HD-ZIP_Homeobox_LZ_Class_II"/>
</dbReference>